<dbReference type="AlphaFoldDB" id="F8GV38"/>
<evidence type="ECO:0000313" key="1">
    <source>
        <dbReference type="EMBL" id="AEI81465.1"/>
    </source>
</evidence>
<keyword evidence="1" id="KW-0614">Plasmid</keyword>
<evidence type="ECO:0000313" key="2">
    <source>
        <dbReference type="Proteomes" id="UP000006798"/>
    </source>
</evidence>
<geneLocation type="plasmid" evidence="1 2">
    <name>pBB1</name>
</geneLocation>
<dbReference type="EMBL" id="CP002879">
    <property type="protein sequence ID" value="AEI81465.1"/>
    <property type="molecule type" value="Genomic_DNA"/>
</dbReference>
<dbReference type="GO" id="GO:0016491">
    <property type="term" value="F:oxidoreductase activity"/>
    <property type="evidence" value="ECO:0007669"/>
    <property type="project" value="InterPro"/>
</dbReference>
<organism evidence="1 2">
    <name type="scientific">Cupriavidus necator (strain ATCC 43291 / DSM 13513 / CCUG 52238 / LMG 8453 / N-1)</name>
    <name type="common">Ralstonia eutropha</name>
    <dbReference type="NCBI Taxonomy" id="1042878"/>
    <lineage>
        <taxon>Bacteria</taxon>
        <taxon>Pseudomonadati</taxon>
        <taxon>Pseudomonadota</taxon>
        <taxon>Betaproteobacteria</taxon>
        <taxon>Burkholderiales</taxon>
        <taxon>Burkholderiaceae</taxon>
        <taxon>Cupriavidus</taxon>
    </lineage>
</organism>
<accession>F8GV38</accession>
<dbReference type="KEGG" id="cnc:CNE_BB1p00320"/>
<dbReference type="InterPro" id="IPR016161">
    <property type="entry name" value="Ald_DH/histidinol_DH"/>
</dbReference>
<dbReference type="SUPFAM" id="SSF53720">
    <property type="entry name" value="ALDH-like"/>
    <property type="match status" value="1"/>
</dbReference>
<proteinExistence type="predicted"/>
<name>F8GV38_CUPNN</name>
<reference evidence="1 2" key="1">
    <citation type="journal article" date="2011" name="J. Bacteriol.">
        <title>Complete genome sequence of the type strain Cupriavidus necator N-1.</title>
        <authorList>
            <person name="Poehlein A."/>
            <person name="Kusian B."/>
            <person name="Friedrich B."/>
            <person name="Daniel R."/>
            <person name="Bowien B."/>
        </authorList>
    </citation>
    <scope>NUCLEOTIDE SEQUENCE [LARGE SCALE GENOMIC DNA]</scope>
    <source>
        <strain evidence="2">ATCC 43291 / DSM 13513 / CCUG 52238 / LMG 8453 / N-1</strain>
        <plasmid evidence="1 2">pBB1</plasmid>
    </source>
</reference>
<sequence>MLVPRTRYDEAVGVAAAAADAIAVGDPSDPTTAMGRYATSRIRACLTPS</sequence>
<dbReference type="Proteomes" id="UP000006798">
    <property type="component" value="Plasmid pBB1"/>
</dbReference>
<gene>
    <name evidence="1" type="ordered locus">CNE_BB1p00320</name>
</gene>
<protein>
    <submittedName>
        <fullName evidence="1">Uncharacterized protein</fullName>
    </submittedName>
</protein>
<dbReference type="HOGENOM" id="CLU_3134710_0_0_4"/>